<reference evidence="1 2" key="1">
    <citation type="journal article" date="2010" name="Proc. Natl. Acad. Sci. U.S.A.">
        <title>A Nitrospira metagenome illuminates the physiology and evolution of globally important nitrite-oxidizing bacteria.</title>
        <authorList>
            <person name="Lucker S."/>
            <person name="Wagner M."/>
            <person name="Maixner F."/>
            <person name="Pelletier E."/>
            <person name="Koch H."/>
            <person name="Vacherie B."/>
            <person name="Rattei T."/>
            <person name="Sinninghe Damste J."/>
            <person name="Spieck E."/>
            <person name="Le Paslier D."/>
            <person name="Daims H."/>
        </authorList>
    </citation>
    <scope>NUCLEOTIDE SEQUENCE [LARGE SCALE GENOMIC DNA]</scope>
</reference>
<gene>
    <name evidence="1" type="ORF">NIDE1074</name>
</gene>
<dbReference type="HOGENOM" id="CLU_2192233_0_0_0"/>
<protein>
    <recommendedName>
        <fullName evidence="3">ABM domain-containing protein</fullName>
    </recommendedName>
</protein>
<dbReference type="SUPFAM" id="SSF54909">
    <property type="entry name" value="Dimeric alpha+beta barrel"/>
    <property type="match status" value="1"/>
</dbReference>
<organism evidence="1 2">
    <name type="scientific">Nitrospira defluvii</name>
    <dbReference type="NCBI Taxonomy" id="330214"/>
    <lineage>
        <taxon>Bacteria</taxon>
        <taxon>Pseudomonadati</taxon>
        <taxon>Nitrospirota</taxon>
        <taxon>Nitrospiria</taxon>
        <taxon>Nitrospirales</taxon>
        <taxon>Nitrospiraceae</taxon>
        <taxon>Nitrospira</taxon>
    </lineage>
</organism>
<dbReference type="STRING" id="330214.NIDE1074"/>
<evidence type="ECO:0000313" key="1">
    <source>
        <dbReference type="EMBL" id="CBK40834.1"/>
    </source>
</evidence>
<keyword evidence="2" id="KW-1185">Reference proteome</keyword>
<accession>D8PC75</accession>
<dbReference type="AlphaFoldDB" id="D8PC75"/>
<evidence type="ECO:0008006" key="3">
    <source>
        <dbReference type="Google" id="ProtNLM"/>
    </source>
</evidence>
<sequence length="108" mass="12140">MPHVLIIHEVEAYPAWKAVFDHAADLRKRAGEISHQLLRYDNDANTVVHFSAWSSLENARRFFESPELFGDRKGVGNLLLNQYFAARGGPAPSSSVRCPSPLIQTIQH</sequence>
<proteinExistence type="predicted"/>
<dbReference type="KEGG" id="nde:NIDE1074"/>
<dbReference type="InterPro" id="IPR011008">
    <property type="entry name" value="Dimeric_a/b-barrel"/>
</dbReference>
<evidence type="ECO:0000313" key="2">
    <source>
        <dbReference type="Proteomes" id="UP000001660"/>
    </source>
</evidence>
<name>D8PC75_9BACT</name>
<dbReference type="Proteomes" id="UP000001660">
    <property type="component" value="Chromosome"/>
</dbReference>
<dbReference type="EMBL" id="FP929003">
    <property type="protein sequence ID" value="CBK40834.1"/>
    <property type="molecule type" value="Genomic_DNA"/>
</dbReference>
<dbReference type="Gene3D" id="3.30.70.100">
    <property type="match status" value="1"/>
</dbReference>